<keyword evidence="2 5" id="KW-0812">Transmembrane</keyword>
<dbReference type="KEGG" id="pco:PHACADRAFT_193185"/>
<dbReference type="GO" id="GO:0046943">
    <property type="term" value="F:carboxylic acid transmembrane transporter activity"/>
    <property type="evidence" value="ECO:0007669"/>
    <property type="project" value="TreeGrafter"/>
</dbReference>
<dbReference type="InterPro" id="IPR005828">
    <property type="entry name" value="MFS_sugar_transport-like"/>
</dbReference>
<dbReference type="AlphaFoldDB" id="K5X5C6"/>
<evidence type="ECO:0000256" key="5">
    <source>
        <dbReference type="SAM" id="Phobius"/>
    </source>
</evidence>
<dbReference type="RefSeq" id="XP_007393390.1">
    <property type="nucleotide sequence ID" value="XM_007393328.1"/>
</dbReference>
<name>K5X5C6_PHACS</name>
<dbReference type="PANTHER" id="PTHR23508:SF10">
    <property type="entry name" value="CARBOXYLIC ACID TRANSPORTER PROTEIN HOMOLOG"/>
    <property type="match status" value="1"/>
</dbReference>
<dbReference type="InterPro" id="IPR036259">
    <property type="entry name" value="MFS_trans_sf"/>
</dbReference>
<gene>
    <name evidence="7" type="ORF">PHACADRAFT_193185</name>
</gene>
<accession>K5X5C6</accession>
<dbReference type="GO" id="GO:0005886">
    <property type="term" value="C:plasma membrane"/>
    <property type="evidence" value="ECO:0007669"/>
    <property type="project" value="TreeGrafter"/>
</dbReference>
<feature type="transmembrane region" description="Helical" evidence="5">
    <location>
        <begin position="53"/>
        <end position="73"/>
    </location>
</feature>
<keyword evidence="4 5" id="KW-0472">Membrane</keyword>
<evidence type="ECO:0000259" key="6">
    <source>
        <dbReference type="PROSITE" id="PS50850"/>
    </source>
</evidence>
<organism evidence="7 8">
    <name type="scientific">Phanerochaete carnosa (strain HHB-10118-sp)</name>
    <name type="common">White-rot fungus</name>
    <name type="synonym">Peniophora carnosa</name>
    <dbReference type="NCBI Taxonomy" id="650164"/>
    <lineage>
        <taxon>Eukaryota</taxon>
        <taxon>Fungi</taxon>
        <taxon>Dikarya</taxon>
        <taxon>Basidiomycota</taxon>
        <taxon>Agaricomycotina</taxon>
        <taxon>Agaricomycetes</taxon>
        <taxon>Polyporales</taxon>
        <taxon>Phanerochaetaceae</taxon>
        <taxon>Phanerochaete</taxon>
    </lineage>
</organism>
<dbReference type="InParanoid" id="K5X5C6"/>
<evidence type="ECO:0000313" key="8">
    <source>
        <dbReference type="Proteomes" id="UP000008370"/>
    </source>
</evidence>
<proteinExistence type="predicted"/>
<evidence type="ECO:0000256" key="1">
    <source>
        <dbReference type="ARBA" id="ARBA00004141"/>
    </source>
</evidence>
<dbReference type="Gene3D" id="1.20.1250.20">
    <property type="entry name" value="MFS general substrate transporter like domains"/>
    <property type="match status" value="1"/>
</dbReference>
<evidence type="ECO:0000256" key="3">
    <source>
        <dbReference type="ARBA" id="ARBA00022989"/>
    </source>
</evidence>
<protein>
    <recommendedName>
        <fullName evidence="6">Major facilitator superfamily (MFS) profile domain-containing protein</fullName>
    </recommendedName>
</protein>
<dbReference type="HOGENOM" id="CLU_193383_0_0_1"/>
<evidence type="ECO:0000256" key="4">
    <source>
        <dbReference type="ARBA" id="ARBA00023136"/>
    </source>
</evidence>
<dbReference type="GeneID" id="18910895"/>
<dbReference type="PROSITE" id="PS50850">
    <property type="entry name" value="MFS"/>
    <property type="match status" value="1"/>
</dbReference>
<sequence>MLVKRNTLRQVSLIFACGTALFSDGYANGVIGLVNTLLKRIYGSAMPTSYSTTLTSVTFAGQVAGMLSFGYLADRFGRKSGM</sequence>
<keyword evidence="3 5" id="KW-1133">Transmembrane helix</keyword>
<dbReference type="Proteomes" id="UP000008370">
    <property type="component" value="Unassembled WGS sequence"/>
</dbReference>
<reference evidence="7 8" key="1">
    <citation type="journal article" date="2012" name="BMC Genomics">
        <title>Comparative genomics of the white-rot fungi, Phanerochaete carnosa and P. chrysosporium, to elucidate the genetic basis of the distinct wood types they colonize.</title>
        <authorList>
            <person name="Suzuki H."/>
            <person name="MacDonald J."/>
            <person name="Syed K."/>
            <person name="Salamov A."/>
            <person name="Hori C."/>
            <person name="Aerts A."/>
            <person name="Henrissat B."/>
            <person name="Wiebenga A."/>
            <person name="vanKuyk P.A."/>
            <person name="Barry K."/>
            <person name="Lindquist E."/>
            <person name="LaButti K."/>
            <person name="Lapidus A."/>
            <person name="Lucas S."/>
            <person name="Coutinho P."/>
            <person name="Gong Y."/>
            <person name="Samejima M."/>
            <person name="Mahadevan R."/>
            <person name="Abou-Zaid M."/>
            <person name="de Vries R.P."/>
            <person name="Igarashi K."/>
            <person name="Yadav J.S."/>
            <person name="Grigoriev I.V."/>
            <person name="Master E.R."/>
        </authorList>
    </citation>
    <scope>NUCLEOTIDE SEQUENCE [LARGE SCALE GENOMIC DNA]</scope>
    <source>
        <strain evidence="7 8">HHB-10118-sp</strain>
    </source>
</reference>
<dbReference type="Pfam" id="PF00083">
    <property type="entry name" value="Sugar_tr"/>
    <property type="match status" value="1"/>
</dbReference>
<keyword evidence="8" id="KW-1185">Reference proteome</keyword>
<feature type="non-terminal residue" evidence="7">
    <location>
        <position position="82"/>
    </location>
</feature>
<dbReference type="OrthoDB" id="2261376at2759"/>
<evidence type="ECO:0000256" key="2">
    <source>
        <dbReference type="ARBA" id="ARBA00022692"/>
    </source>
</evidence>
<evidence type="ECO:0000313" key="7">
    <source>
        <dbReference type="EMBL" id="EKM58062.1"/>
    </source>
</evidence>
<dbReference type="STRING" id="650164.K5X5C6"/>
<dbReference type="InterPro" id="IPR020846">
    <property type="entry name" value="MFS_dom"/>
</dbReference>
<comment type="subcellular location">
    <subcellularLocation>
        <location evidence="1">Membrane</location>
        <topology evidence="1">Multi-pass membrane protein</topology>
    </subcellularLocation>
</comment>
<dbReference type="SUPFAM" id="SSF103473">
    <property type="entry name" value="MFS general substrate transporter"/>
    <property type="match status" value="1"/>
</dbReference>
<dbReference type="EMBL" id="JH930470">
    <property type="protein sequence ID" value="EKM58062.1"/>
    <property type="molecule type" value="Genomic_DNA"/>
</dbReference>
<dbReference type="PANTHER" id="PTHR23508">
    <property type="entry name" value="CARBOXYLIC ACID TRANSPORTER PROTEIN HOMOLOG"/>
    <property type="match status" value="1"/>
</dbReference>
<feature type="domain" description="Major facilitator superfamily (MFS) profile" evidence="6">
    <location>
        <begin position="13"/>
        <end position="82"/>
    </location>
</feature>